<evidence type="ECO:0000256" key="1">
    <source>
        <dbReference type="ARBA" id="ARBA00023239"/>
    </source>
</evidence>
<gene>
    <name evidence="3" type="ORF">EDX97_10685</name>
</gene>
<dbReference type="GO" id="GO:0016829">
    <property type="term" value="F:lyase activity"/>
    <property type="evidence" value="ECO:0007669"/>
    <property type="project" value="UniProtKB-KW"/>
</dbReference>
<dbReference type="SMART" id="SM00858">
    <property type="entry name" value="SAF"/>
    <property type="match status" value="1"/>
</dbReference>
<keyword evidence="4" id="KW-1185">Reference proteome</keyword>
<evidence type="ECO:0000259" key="2">
    <source>
        <dbReference type="SMART" id="SM00858"/>
    </source>
</evidence>
<dbReference type="CDD" id="cd11613">
    <property type="entry name" value="SAF_AH_GD"/>
    <property type="match status" value="1"/>
</dbReference>
<dbReference type="Proteomes" id="UP000276568">
    <property type="component" value="Unassembled WGS sequence"/>
</dbReference>
<comment type="caution">
    <text evidence="3">The sequence shown here is derived from an EMBL/GenBank/DDBJ whole genome shotgun (WGS) entry which is preliminary data.</text>
</comment>
<dbReference type="PANTHER" id="PTHR30536">
    <property type="entry name" value="ALTRONATE/GALACTARATE DEHYDRATASE"/>
    <property type="match status" value="1"/>
</dbReference>
<dbReference type="InterPro" id="IPR052172">
    <property type="entry name" value="UxaA_altronate/galactarate_dh"/>
</dbReference>
<protein>
    <submittedName>
        <fullName evidence="3">Hydrolase</fullName>
    </submittedName>
</protein>
<dbReference type="RefSeq" id="WP_128521128.1">
    <property type="nucleotide sequence ID" value="NZ_CAUWBR010000018.1"/>
</dbReference>
<evidence type="ECO:0000313" key="4">
    <source>
        <dbReference type="Proteomes" id="UP000276568"/>
    </source>
</evidence>
<feature type="domain" description="SAF" evidence="2">
    <location>
        <begin position="12"/>
        <end position="88"/>
    </location>
</feature>
<dbReference type="AlphaFoldDB" id="A0A3N0HXG8"/>
<keyword evidence="3" id="KW-0378">Hydrolase</keyword>
<name>A0A3N0HXG8_9FIRM</name>
<dbReference type="InterPro" id="IPR044144">
    <property type="entry name" value="SAF_UxaA/GarD"/>
</dbReference>
<dbReference type="InterPro" id="IPR013974">
    <property type="entry name" value="SAF"/>
</dbReference>
<keyword evidence="1" id="KW-0456">Lyase</keyword>
<dbReference type="Gene3D" id="2.30.130.110">
    <property type="match status" value="1"/>
</dbReference>
<proteinExistence type="predicted"/>
<reference evidence="3 4" key="1">
    <citation type="submission" date="2018-11" db="EMBL/GenBank/DDBJ databases">
        <title>Clostridium sp. nov., a member of the family Erysipelotrichaceae isolated from pig faeces.</title>
        <authorList>
            <person name="Chang Y.-H."/>
        </authorList>
    </citation>
    <scope>NUCLEOTIDE SEQUENCE [LARGE SCALE GENOMIC DNA]</scope>
    <source>
        <strain evidence="3 4">YH-panp20</strain>
    </source>
</reference>
<dbReference type="EMBL" id="RJQC01000004">
    <property type="protein sequence ID" value="RNM29441.1"/>
    <property type="molecule type" value="Genomic_DNA"/>
</dbReference>
<dbReference type="Pfam" id="PF08666">
    <property type="entry name" value="SAF"/>
    <property type="match status" value="1"/>
</dbReference>
<sequence length="101" mass="11517">MKNNAMLIHEKDNVIVVLEAIEKNQNIVYTNSRGKQIMLSPLQSIPIYHKVSICPIHKNEVVLKYGERIGWATQDIAKGEWVHTHNLSSIANDLERKDDAV</sequence>
<dbReference type="GO" id="GO:0016787">
    <property type="term" value="F:hydrolase activity"/>
    <property type="evidence" value="ECO:0007669"/>
    <property type="project" value="UniProtKB-KW"/>
</dbReference>
<accession>A0A3N0HXG8</accession>
<dbReference type="GO" id="GO:0019698">
    <property type="term" value="P:D-galacturonate catabolic process"/>
    <property type="evidence" value="ECO:0007669"/>
    <property type="project" value="TreeGrafter"/>
</dbReference>
<evidence type="ECO:0000313" key="3">
    <source>
        <dbReference type="EMBL" id="RNM29441.1"/>
    </source>
</evidence>
<dbReference type="OrthoDB" id="9804574at2"/>
<dbReference type="PANTHER" id="PTHR30536:SF5">
    <property type="entry name" value="ALTRONATE DEHYDRATASE"/>
    <property type="match status" value="1"/>
</dbReference>
<organism evidence="3 4">
    <name type="scientific">Absicoccus porci</name>
    <dbReference type="NCBI Taxonomy" id="2486576"/>
    <lineage>
        <taxon>Bacteria</taxon>
        <taxon>Bacillati</taxon>
        <taxon>Bacillota</taxon>
        <taxon>Erysipelotrichia</taxon>
        <taxon>Erysipelotrichales</taxon>
        <taxon>Erysipelotrichaceae</taxon>
        <taxon>Absicoccus</taxon>
    </lineage>
</organism>